<evidence type="ECO:0000313" key="6">
    <source>
        <dbReference type="Proteomes" id="UP000005147"/>
    </source>
</evidence>
<dbReference type="Gene3D" id="3.40.50.1000">
    <property type="entry name" value="HAD superfamily/HAD-like"/>
    <property type="match status" value="1"/>
</dbReference>
<keyword evidence="3 5" id="KW-0378">Hydrolase</keyword>
<dbReference type="PANTHER" id="PTHR46470:SF2">
    <property type="entry name" value="GLYCERALDEHYDE 3-PHOSPHATE PHOSPHATASE"/>
    <property type="match status" value="1"/>
</dbReference>
<dbReference type="PANTHER" id="PTHR46470">
    <property type="entry name" value="N-ACYLNEURAMINATE-9-PHOSPHATASE"/>
    <property type="match status" value="1"/>
</dbReference>
<organism evidence="5 6">
    <name type="scientific">Falseniella ignava CCUG 37419</name>
    <dbReference type="NCBI Taxonomy" id="883112"/>
    <lineage>
        <taxon>Bacteria</taxon>
        <taxon>Bacillati</taxon>
        <taxon>Bacillota</taxon>
        <taxon>Bacilli</taxon>
        <taxon>Lactobacillales</taxon>
        <taxon>Aerococcaceae</taxon>
        <taxon>Falseniella</taxon>
    </lineage>
</organism>
<dbReference type="Pfam" id="PF00702">
    <property type="entry name" value="Hydrolase"/>
    <property type="match status" value="1"/>
</dbReference>
<evidence type="ECO:0000256" key="2">
    <source>
        <dbReference type="ARBA" id="ARBA00022723"/>
    </source>
</evidence>
<comment type="caution">
    <text evidence="5">The sequence shown here is derived from an EMBL/GenBank/DDBJ whole genome shotgun (WGS) entry which is preliminary data.</text>
</comment>
<dbReference type="NCBIfam" id="TIGR01509">
    <property type="entry name" value="HAD-SF-IA-v3"/>
    <property type="match status" value="1"/>
</dbReference>
<proteinExistence type="predicted"/>
<dbReference type="InterPro" id="IPR051400">
    <property type="entry name" value="HAD-like_hydrolase"/>
</dbReference>
<dbReference type="SFLD" id="SFLDS00003">
    <property type="entry name" value="Haloacid_Dehalogenase"/>
    <property type="match status" value="1"/>
</dbReference>
<reference evidence="5 6" key="1">
    <citation type="submission" date="2012-07" db="EMBL/GenBank/DDBJ databases">
        <title>The Genome Sequence of Facklamia ignava CCUG 37419.</title>
        <authorList>
            <consortium name="The Broad Institute Genome Sequencing Platform"/>
            <person name="Earl A."/>
            <person name="Ward D."/>
            <person name="Feldgarden M."/>
            <person name="Gevers D."/>
            <person name="Huys G."/>
            <person name="Walker B."/>
            <person name="Young S.K."/>
            <person name="Zeng Q."/>
            <person name="Gargeya S."/>
            <person name="Fitzgerald M."/>
            <person name="Haas B."/>
            <person name="Abouelleil A."/>
            <person name="Alvarado L."/>
            <person name="Arachchi H.M."/>
            <person name="Berlin A.M."/>
            <person name="Chapman S.B."/>
            <person name="Goldberg J."/>
            <person name="Griggs A."/>
            <person name="Gujja S."/>
            <person name="Hansen M."/>
            <person name="Howarth C."/>
            <person name="Imamovic A."/>
            <person name="Larimer J."/>
            <person name="McCowen C."/>
            <person name="Montmayeur A."/>
            <person name="Murphy C."/>
            <person name="Neiman D."/>
            <person name="Pearson M."/>
            <person name="Priest M."/>
            <person name="Roberts A."/>
            <person name="Saif S."/>
            <person name="Shea T."/>
            <person name="Sisk P."/>
            <person name="Sykes S."/>
            <person name="Wortman J."/>
            <person name="Nusbaum C."/>
            <person name="Birren B."/>
        </authorList>
    </citation>
    <scope>NUCLEOTIDE SEQUENCE [LARGE SCALE GENOMIC DNA]</scope>
    <source>
        <strain evidence="5 6">CCUG 37419</strain>
    </source>
</reference>
<evidence type="ECO:0000313" key="5">
    <source>
        <dbReference type="EMBL" id="EKB55811.1"/>
    </source>
</evidence>
<dbReference type="GO" id="GO:0016791">
    <property type="term" value="F:phosphatase activity"/>
    <property type="evidence" value="ECO:0007669"/>
    <property type="project" value="TreeGrafter"/>
</dbReference>
<accession>K1LME2</accession>
<name>K1LME2_9LACT</name>
<dbReference type="eggNOG" id="COG1011">
    <property type="taxonomic scope" value="Bacteria"/>
</dbReference>
<dbReference type="Proteomes" id="UP000005147">
    <property type="component" value="Unassembled WGS sequence"/>
</dbReference>
<sequence>MIRAIGFDLDDTLYERYDTYHNVFQAMQEDHVPLEVPFEDFNPVYQRYSEDEFFKFMAGEKSKLDYKRDRVIRTYRHFDKSISADTAMAFEHLYQTLRQEIQFVDGAAELLQWVREQGLIPFILTNGPSKDQRAKIQYLQLEQYVNPEHLFISDELECSKPDPMIFQKIEQQLNLKPDEILYIGDSWPNDVEGSTQAGWEAIWYTDHQEGDYPYQAKNYQEIKSCIEQIFEASQIN</sequence>
<gene>
    <name evidence="5" type="ORF">HMPREF9707_00998</name>
</gene>
<keyword evidence="4" id="KW-0460">Magnesium</keyword>
<keyword evidence="6" id="KW-1185">Reference proteome</keyword>
<evidence type="ECO:0000256" key="3">
    <source>
        <dbReference type="ARBA" id="ARBA00022801"/>
    </source>
</evidence>
<dbReference type="Gene3D" id="1.10.150.520">
    <property type="match status" value="1"/>
</dbReference>
<dbReference type="NCBIfam" id="TIGR01549">
    <property type="entry name" value="HAD-SF-IA-v1"/>
    <property type="match status" value="1"/>
</dbReference>
<dbReference type="SUPFAM" id="SSF56784">
    <property type="entry name" value="HAD-like"/>
    <property type="match status" value="1"/>
</dbReference>
<keyword evidence="2" id="KW-0479">Metal-binding</keyword>
<dbReference type="GO" id="GO:0046872">
    <property type="term" value="F:metal ion binding"/>
    <property type="evidence" value="ECO:0007669"/>
    <property type="project" value="UniProtKB-KW"/>
</dbReference>
<dbReference type="SFLD" id="SFLDG01129">
    <property type="entry name" value="C1.5:_HAD__Beta-PGM__Phosphata"/>
    <property type="match status" value="1"/>
</dbReference>
<comment type="cofactor">
    <cofactor evidence="1">
        <name>Mg(2+)</name>
        <dbReference type="ChEBI" id="CHEBI:18420"/>
    </cofactor>
</comment>
<dbReference type="InterPro" id="IPR006439">
    <property type="entry name" value="HAD-SF_hydro_IA"/>
</dbReference>
<dbReference type="RefSeq" id="WP_006701644.1">
    <property type="nucleotide sequence ID" value="NZ_JH932301.1"/>
</dbReference>
<dbReference type="PATRIC" id="fig|883112.3.peg.993"/>
<evidence type="ECO:0000256" key="1">
    <source>
        <dbReference type="ARBA" id="ARBA00001946"/>
    </source>
</evidence>
<protein>
    <submittedName>
        <fullName evidence="5">HAD hydrolase, family IA</fullName>
    </submittedName>
</protein>
<dbReference type="InterPro" id="IPR023214">
    <property type="entry name" value="HAD_sf"/>
</dbReference>
<dbReference type="AlphaFoldDB" id="K1LME2"/>
<dbReference type="InterPro" id="IPR036412">
    <property type="entry name" value="HAD-like_sf"/>
</dbReference>
<dbReference type="STRING" id="883112.HMPREF9707_00998"/>
<evidence type="ECO:0000256" key="4">
    <source>
        <dbReference type="ARBA" id="ARBA00022842"/>
    </source>
</evidence>
<dbReference type="HOGENOM" id="CLU_045011_8_1_9"/>
<dbReference type="GO" id="GO:0044281">
    <property type="term" value="P:small molecule metabolic process"/>
    <property type="evidence" value="ECO:0007669"/>
    <property type="project" value="UniProtKB-ARBA"/>
</dbReference>
<dbReference type="EMBL" id="AGZE01000026">
    <property type="protein sequence ID" value="EKB55811.1"/>
    <property type="molecule type" value="Genomic_DNA"/>
</dbReference>